<evidence type="ECO:0000313" key="11">
    <source>
        <dbReference type="Proteomes" id="UP000325030"/>
    </source>
</evidence>
<dbReference type="Gene3D" id="3.90.1150.10">
    <property type="entry name" value="Aspartate Aminotransferase, domain 1"/>
    <property type="match status" value="1"/>
</dbReference>
<dbReference type="InterPro" id="IPR015421">
    <property type="entry name" value="PyrdxlP-dep_Trfase_major"/>
</dbReference>
<evidence type="ECO:0000313" key="8">
    <source>
        <dbReference type="EMBL" id="BBG24612.1"/>
    </source>
</evidence>
<dbReference type="GO" id="GO:1901605">
    <property type="term" value="P:alpha-amino acid metabolic process"/>
    <property type="evidence" value="ECO:0007669"/>
    <property type="project" value="TreeGrafter"/>
</dbReference>
<dbReference type="Proteomes" id="UP000325030">
    <property type="component" value="Chromosome"/>
</dbReference>
<dbReference type="EMBL" id="AP018930">
    <property type="protein sequence ID" value="BBG27400.1"/>
    <property type="molecule type" value="Genomic_DNA"/>
</dbReference>
<sequence length="405" mass="45746">MVNYQPFLSKDTSLLKTSEIRDLLKLTEGREVISLAGGLPDPTTFPAEDIRRIADDVIKEESAQALQYSTTSGVLSFKKELVNLSKMRGISSISEDNIFVTVGSQEALFMIFNIFIDKGDYVAVENPSYLAALNILRARQPNFIGIDVDPKNGTNLDQLETKLRQMKQENKKIKMFYVIPTAQNPAGTTMKLEDRKRLLELASQYDFIIMEDDAYGFLVFEGDSPAPLKALDKEGRVIYTSTFSKILSPGLRLGWVVAETDVIKEMEIYKQNVDLHTPTLSQYIAREAIKRGVIMNNLPKVKNTYIEKRNVMLQAIEENFPKEAKWSRPVGGMFVFAWLPKGIDTTKMLEKSMANGVAYVPGSSFYYDYSGKNTMRLNFSYPSKEQLRRGIETLGKVIKEELSAS</sequence>
<feature type="domain" description="Aminotransferase class I/classII large" evidence="7">
    <location>
        <begin position="46"/>
        <end position="394"/>
    </location>
</feature>
<reference evidence="11" key="1">
    <citation type="submission" date="2018-09" db="EMBL/GenBank/DDBJ databases">
        <title>Complete Genome Sequencing of Sulfolobus sp. JCM 16834.</title>
        <authorList>
            <person name="Kato S."/>
            <person name="Itoh T."/>
            <person name="Ohkuma M."/>
        </authorList>
    </citation>
    <scope>NUCLEOTIDE SEQUENCE [LARGE SCALE GENOMIC DNA]</scope>
    <source>
        <strain evidence="11">IC-007</strain>
    </source>
</reference>
<dbReference type="PANTHER" id="PTHR42790">
    <property type="entry name" value="AMINOTRANSFERASE"/>
    <property type="match status" value="1"/>
</dbReference>
<dbReference type="AlphaFoldDB" id="A0A510E5T2"/>
<comment type="similarity">
    <text evidence="2">Belongs to the class-I pyridoxal-phosphate-dependent aminotransferase family.</text>
</comment>
<dbReference type="InterPro" id="IPR015424">
    <property type="entry name" value="PyrdxlP-dep_Trfase"/>
</dbReference>
<dbReference type="Proteomes" id="UP000322983">
    <property type="component" value="Chromosome"/>
</dbReference>
<dbReference type="EMBL" id="AP018929">
    <property type="protein sequence ID" value="BBG24612.1"/>
    <property type="molecule type" value="Genomic_DNA"/>
</dbReference>
<keyword evidence="10" id="KW-1185">Reference proteome</keyword>
<dbReference type="GO" id="GO:0008483">
    <property type="term" value="F:transaminase activity"/>
    <property type="evidence" value="ECO:0007669"/>
    <property type="project" value="UniProtKB-KW"/>
</dbReference>
<dbReference type="GeneID" id="41718282"/>
<dbReference type="InterPro" id="IPR050859">
    <property type="entry name" value="Class-I_PLP-dep_aminotransf"/>
</dbReference>
<comment type="cofactor">
    <cofactor evidence="1">
        <name>pyridoxal 5'-phosphate</name>
        <dbReference type="ChEBI" id="CHEBI:597326"/>
    </cofactor>
</comment>
<dbReference type="CDD" id="cd00609">
    <property type="entry name" value="AAT_like"/>
    <property type="match status" value="1"/>
</dbReference>
<proteinExistence type="inferred from homology"/>
<comment type="subunit">
    <text evidence="3">Homodimer.</text>
</comment>
<evidence type="ECO:0000256" key="5">
    <source>
        <dbReference type="ARBA" id="ARBA00022679"/>
    </source>
</evidence>
<reference evidence="9 10" key="2">
    <citation type="journal article" date="2020" name="Int. J. Syst. Evol. Microbiol.">
        <title>Sulfuracidifex tepidarius gen. nov., sp. nov. and transfer of Sulfolobus metallicus Huber and Stetter 1992 to the genus Sulfuracidifex as Sulfuracidifex metallicus comb. nov.</title>
        <authorList>
            <person name="Itoh T."/>
            <person name="Miura T."/>
            <person name="Sakai H.D."/>
            <person name="Kato S."/>
            <person name="Ohkuma M."/>
            <person name="Takashina T."/>
        </authorList>
    </citation>
    <scope>NUCLEOTIDE SEQUENCE</scope>
    <source>
        <strain evidence="8 10">IC-006</strain>
        <strain evidence="9">IC-007</strain>
    </source>
</reference>
<keyword evidence="6" id="KW-0663">Pyridoxal phosphate</keyword>
<keyword evidence="4 9" id="KW-0032">Aminotransferase</keyword>
<dbReference type="SUPFAM" id="SSF53383">
    <property type="entry name" value="PLP-dependent transferases"/>
    <property type="match status" value="1"/>
</dbReference>
<dbReference type="FunFam" id="3.40.640.10:FF:000053">
    <property type="entry name" value="Aminotransferase, class I"/>
    <property type="match status" value="1"/>
</dbReference>
<evidence type="ECO:0000256" key="4">
    <source>
        <dbReference type="ARBA" id="ARBA00022576"/>
    </source>
</evidence>
<evidence type="ECO:0000256" key="1">
    <source>
        <dbReference type="ARBA" id="ARBA00001933"/>
    </source>
</evidence>
<dbReference type="OrthoDB" id="372018at2157"/>
<dbReference type="InterPro" id="IPR004839">
    <property type="entry name" value="Aminotransferase_I/II_large"/>
</dbReference>
<evidence type="ECO:0000259" key="7">
    <source>
        <dbReference type="Pfam" id="PF00155"/>
    </source>
</evidence>
<evidence type="ECO:0000256" key="3">
    <source>
        <dbReference type="ARBA" id="ARBA00011738"/>
    </source>
</evidence>
<evidence type="ECO:0000313" key="9">
    <source>
        <dbReference type="EMBL" id="BBG27400.1"/>
    </source>
</evidence>
<evidence type="ECO:0000256" key="2">
    <source>
        <dbReference type="ARBA" id="ARBA00007441"/>
    </source>
</evidence>
<evidence type="ECO:0000313" key="10">
    <source>
        <dbReference type="Proteomes" id="UP000322983"/>
    </source>
</evidence>
<dbReference type="Gene3D" id="3.40.640.10">
    <property type="entry name" value="Type I PLP-dependent aspartate aminotransferase-like (Major domain)"/>
    <property type="match status" value="1"/>
</dbReference>
<name>A0A510E5T2_9CREN</name>
<dbReference type="KEGG" id="step:IC006_1941"/>
<dbReference type="Pfam" id="PF00155">
    <property type="entry name" value="Aminotran_1_2"/>
    <property type="match status" value="1"/>
</dbReference>
<accession>A0A510DWL3</accession>
<accession>A0A510E5T2</accession>
<evidence type="ECO:0000256" key="6">
    <source>
        <dbReference type="ARBA" id="ARBA00022898"/>
    </source>
</evidence>
<dbReference type="PANTHER" id="PTHR42790:SF19">
    <property type="entry name" value="KYNURENINE_ALPHA-AMINOADIPATE AMINOTRANSFERASE, MITOCHONDRIAL"/>
    <property type="match status" value="1"/>
</dbReference>
<protein>
    <submittedName>
        <fullName evidence="9">Aromatic-amino-acid aminotransferase 1</fullName>
    </submittedName>
</protein>
<organism evidence="9 11">
    <name type="scientific">Sulfuracidifex tepidarius</name>
    <dbReference type="NCBI Taxonomy" id="1294262"/>
    <lineage>
        <taxon>Archaea</taxon>
        <taxon>Thermoproteota</taxon>
        <taxon>Thermoprotei</taxon>
        <taxon>Sulfolobales</taxon>
        <taxon>Sulfolobaceae</taxon>
        <taxon>Sulfuracidifex</taxon>
    </lineage>
</organism>
<dbReference type="RefSeq" id="WP_054844797.1">
    <property type="nucleotide sequence ID" value="NZ_AP018929.1"/>
</dbReference>
<dbReference type="GO" id="GO:0030170">
    <property type="term" value="F:pyridoxal phosphate binding"/>
    <property type="evidence" value="ECO:0007669"/>
    <property type="project" value="InterPro"/>
</dbReference>
<gene>
    <name evidence="8" type="ORF">IC006_1941</name>
    <name evidence="9" type="ORF">IC007_1949</name>
</gene>
<dbReference type="InterPro" id="IPR015422">
    <property type="entry name" value="PyrdxlP-dep_Trfase_small"/>
</dbReference>
<keyword evidence="5" id="KW-0808">Transferase</keyword>
<dbReference type="STRING" id="1294262.GCA_001316085_00054"/>